<sequence length="21" mass="2380">MDPSLLLPSSKYVWTSQIKVS</sequence>
<reference evidence="1" key="2">
    <citation type="journal article" date="2015" name="Data Brief">
        <title>Shoot transcriptome of the giant reed, Arundo donax.</title>
        <authorList>
            <person name="Barrero R.A."/>
            <person name="Guerrero F.D."/>
            <person name="Moolhuijzen P."/>
            <person name="Goolsby J.A."/>
            <person name="Tidwell J."/>
            <person name="Bellgard S.E."/>
            <person name="Bellgard M.I."/>
        </authorList>
    </citation>
    <scope>NUCLEOTIDE SEQUENCE</scope>
    <source>
        <tissue evidence="1">Shoot tissue taken approximately 20 cm above the soil surface</tissue>
    </source>
</reference>
<dbReference type="EMBL" id="GBRH01232825">
    <property type="protein sequence ID" value="JAD65070.1"/>
    <property type="molecule type" value="Transcribed_RNA"/>
</dbReference>
<evidence type="ECO:0000313" key="1">
    <source>
        <dbReference type="EMBL" id="JAD65070.1"/>
    </source>
</evidence>
<organism evidence="1">
    <name type="scientific">Arundo donax</name>
    <name type="common">Giant reed</name>
    <name type="synonym">Donax arundinaceus</name>
    <dbReference type="NCBI Taxonomy" id="35708"/>
    <lineage>
        <taxon>Eukaryota</taxon>
        <taxon>Viridiplantae</taxon>
        <taxon>Streptophyta</taxon>
        <taxon>Embryophyta</taxon>
        <taxon>Tracheophyta</taxon>
        <taxon>Spermatophyta</taxon>
        <taxon>Magnoliopsida</taxon>
        <taxon>Liliopsida</taxon>
        <taxon>Poales</taxon>
        <taxon>Poaceae</taxon>
        <taxon>PACMAD clade</taxon>
        <taxon>Arundinoideae</taxon>
        <taxon>Arundineae</taxon>
        <taxon>Arundo</taxon>
    </lineage>
</organism>
<accession>A0A0A9BV77</accession>
<name>A0A0A9BV77_ARUDO</name>
<protein>
    <submittedName>
        <fullName evidence="1">Uncharacterized protein</fullName>
    </submittedName>
</protein>
<proteinExistence type="predicted"/>
<reference evidence="1" key="1">
    <citation type="submission" date="2014-09" db="EMBL/GenBank/DDBJ databases">
        <authorList>
            <person name="Magalhaes I.L.F."/>
            <person name="Oliveira U."/>
            <person name="Santos F.R."/>
            <person name="Vidigal T.H.D.A."/>
            <person name="Brescovit A.D."/>
            <person name="Santos A.J."/>
        </authorList>
    </citation>
    <scope>NUCLEOTIDE SEQUENCE</scope>
    <source>
        <tissue evidence="1">Shoot tissue taken approximately 20 cm above the soil surface</tissue>
    </source>
</reference>
<dbReference type="AlphaFoldDB" id="A0A0A9BV77"/>